<dbReference type="InterPro" id="IPR017871">
    <property type="entry name" value="ABC_transporter-like_CS"/>
</dbReference>
<dbReference type="InterPro" id="IPR003439">
    <property type="entry name" value="ABC_transporter-like_ATP-bd"/>
</dbReference>
<evidence type="ECO:0000256" key="5">
    <source>
        <dbReference type="ARBA" id="ARBA00022741"/>
    </source>
</evidence>
<evidence type="ECO:0000259" key="10">
    <source>
        <dbReference type="PROSITE" id="PS50893"/>
    </source>
</evidence>
<keyword evidence="3 9" id="KW-1003">Cell membrane</keyword>
<dbReference type="Gene3D" id="3.40.50.300">
    <property type="entry name" value="P-loop containing nucleotide triphosphate hydrolases"/>
    <property type="match status" value="1"/>
</dbReference>
<evidence type="ECO:0000256" key="4">
    <source>
        <dbReference type="ARBA" id="ARBA00022618"/>
    </source>
</evidence>
<evidence type="ECO:0000313" key="12">
    <source>
        <dbReference type="Proteomes" id="UP000178570"/>
    </source>
</evidence>
<dbReference type="PANTHER" id="PTHR24220">
    <property type="entry name" value="IMPORT ATP-BINDING PROTEIN"/>
    <property type="match status" value="1"/>
</dbReference>
<organism evidence="11 12">
    <name type="scientific">Candidatus Brennerbacteria bacterium RIFOXYD1_FULL_41_16</name>
    <dbReference type="NCBI Taxonomy" id="1797529"/>
    <lineage>
        <taxon>Bacteria</taxon>
        <taxon>Candidatus Brenneribacteriota</taxon>
    </lineage>
</organism>
<dbReference type="GO" id="GO:0051301">
    <property type="term" value="P:cell division"/>
    <property type="evidence" value="ECO:0007669"/>
    <property type="project" value="UniProtKB-UniRule"/>
</dbReference>
<comment type="subcellular location">
    <subcellularLocation>
        <location evidence="9">Cell membrane</location>
        <topology evidence="9">Peripheral membrane protein</topology>
        <orientation evidence="9">Cytoplasmic side</orientation>
    </subcellularLocation>
</comment>
<sequence>MISFENVSKIYPNRSIALDSVSFDIEKGEFISLAGKSGAGKSTILKLLIAEEKPTKGRVVFSGIELNKISTREMPILRRRIGMVFQDYKLLTGKTAHENVAYAMEVAGMPDSDIKRDVAQVLELVGLSDRRNNFPTALSGGEKQRVAIARALVQRPEVMVADEPTGNLDPINTWEIIKLLMKINELGTTVILATHDKEIVDTLERRVIILDKGRVIKDEEKGKYIIT</sequence>
<reference evidence="11 12" key="1">
    <citation type="journal article" date="2016" name="Nat. Commun.">
        <title>Thousands of microbial genomes shed light on interconnected biogeochemical processes in an aquifer system.</title>
        <authorList>
            <person name="Anantharaman K."/>
            <person name="Brown C.T."/>
            <person name="Hug L.A."/>
            <person name="Sharon I."/>
            <person name="Castelle C.J."/>
            <person name="Probst A.J."/>
            <person name="Thomas B.C."/>
            <person name="Singh A."/>
            <person name="Wilkins M.J."/>
            <person name="Karaoz U."/>
            <person name="Brodie E.L."/>
            <person name="Williams K.H."/>
            <person name="Hubbard S.S."/>
            <person name="Banfield J.F."/>
        </authorList>
    </citation>
    <scope>NUCLEOTIDE SEQUENCE [LARGE SCALE GENOMIC DNA]</scope>
</reference>
<feature type="domain" description="ABC transporter" evidence="10">
    <location>
        <begin position="2"/>
        <end position="226"/>
    </location>
</feature>
<keyword evidence="6 9" id="KW-0067">ATP-binding</keyword>
<dbReference type="SMART" id="SM00382">
    <property type="entry name" value="AAA"/>
    <property type="match status" value="1"/>
</dbReference>
<protein>
    <recommendedName>
        <fullName evidence="2 9">Cell division ATP-binding protein FtsE</fullName>
    </recommendedName>
</protein>
<dbReference type="NCBIfam" id="TIGR02673">
    <property type="entry name" value="FtsE"/>
    <property type="match status" value="1"/>
</dbReference>
<evidence type="ECO:0000313" key="11">
    <source>
        <dbReference type="EMBL" id="OGY40377.1"/>
    </source>
</evidence>
<evidence type="ECO:0000256" key="8">
    <source>
        <dbReference type="ARBA" id="ARBA00023306"/>
    </source>
</evidence>
<evidence type="ECO:0000256" key="3">
    <source>
        <dbReference type="ARBA" id="ARBA00022475"/>
    </source>
</evidence>
<dbReference type="PROSITE" id="PS00211">
    <property type="entry name" value="ABC_TRANSPORTER_1"/>
    <property type="match status" value="1"/>
</dbReference>
<comment type="subunit">
    <text evidence="9">Homodimer. Forms a membrane-associated complex with FtsX.</text>
</comment>
<accession>A0A1G1XM23</accession>
<gene>
    <name evidence="9" type="primary">ftsE</name>
    <name evidence="11" type="ORF">A2570_03135</name>
</gene>
<dbReference type="STRING" id="1797529.A2570_03135"/>
<dbReference type="InterPro" id="IPR005286">
    <property type="entry name" value="Cell_div_FtsE"/>
</dbReference>
<dbReference type="AlphaFoldDB" id="A0A1G1XM23"/>
<dbReference type="InterPro" id="IPR003593">
    <property type="entry name" value="AAA+_ATPase"/>
</dbReference>
<dbReference type="PROSITE" id="PS50893">
    <property type="entry name" value="ABC_TRANSPORTER_2"/>
    <property type="match status" value="1"/>
</dbReference>
<evidence type="ECO:0000256" key="2">
    <source>
        <dbReference type="ARBA" id="ARBA00020019"/>
    </source>
</evidence>
<evidence type="ECO:0000256" key="6">
    <source>
        <dbReference type="ARBA" id="ARBA00022840"/>
    </source>
</evidence>
<dbReference type="InterPro" id="IPR027417">
    <property type="entry name" value="P-loop_NTPase"/>
</dbReference>
<dbReference type="Pfam" id="PF00005">
    <property type="entry name" value="ABC_tran"/>
    <property type="match status" value="1"/>
</dbReference>
<comment type="function">
    <text evidence="9">Part of the ABC transporter FtsEX involved in cellular division.</text>
</comment>
<keyword evidence="5 9" id="KW-0547">Nucleotide-binding</keyword>
<evidence type="ECO:0000256" key="1">
    <source>
        <dbReference type="ARBA" id="ARBA00005417"/>
    </source>
</evidence>
<name>A0A1G1XM23_9BACT</name>
<dbReference type="SUPFAM" id="SSF52540">
    <property type="entry name" value="P-loop containing nucleoside triphosphate hydrolases"/>
    <property type="match status" value="1"/>
</dbReference>
<proteinExistence type="inferred from homology"/>
<comment type="caution">
    <text evidence="11">The sequence shown here is derived from an EMBL/GenBank/DDBJ whole genome shotgun (WGS) entry which is preliminary data.</text>
</comment>
<evidence type="ECO:0000256" key="7">
    <source>
        <dbReference type="ARBA" id="ARBA00023136"/>
    </source>
</evidence>
<dbReference type="GO" id="GO:0016887">
    <property type="term" value="F:ATP hydrolysis activity"/>
    <property type="evidence" value="ECO:0007669"/>
    <property type="project" value="InterPro"/>
</dbReference>
<dbReference type="FunFam" id="3.40.50.300:FF:000056">
    <property type="entry name" value="Cell division ATP-binding protein FtsE"/>
    <property type="match status" value="1"/>
</dbReference>
<dbReference type="EMBL" id="MHHY01000009">
    <property type="protein sequence ID" value="OGY40377.1"/>
    <property type="molecule type" value="Genomic_DNA"/>
</dbReference>
<keyword evidence="8 9" id="KW-0131">Cell cycle</keyword>
<dbReference type="GO" id="GO:0005524">
    <property type="term" value="F:ATP binding"/>
    <property type="evidence" value="ECO:0007669"/>
    <property type="project" value="UniProtKB-UniRule"/>
</dbReference>
<keyword evidence="7 9" id="KW-0472">Membrane</keyword>
<dbReference type="Proteomes" id="UP000178570">
    <property type="component" value="Unassembled WGS sequence"/>
</dbReference>
<keyword evidence="4 9" id="KW-0132">Cell division</keyword>
<comment type="similarity">
    <text evidence="1 9">Belongs to the ABC transporter superfamily.</text>
</comment>
<dbReference type="InterPro" id="IPR015854">
    <property type="entry name" value="ABC_transpr_LolD-like"/>
</dbReference>
<evidence type="ECO:0000256" key="9">
    <source>
        <dbReference type="RuleBase" id="RU365094"/>
    </source>
</evidence>
<dbReference type="PANTHER" id="PTHR24220:SF470">
    <property type="entry name" value="CELL DIVISION ATP-BINDING PROTEIN FTSE"/>
    <property type="match status" value="1"/>
</dbReference>
<dbReference type="GO" id="GO:0022857">
    <property type="term" value="F:transmembrane transporter activity"/>
    <property type="evidence" value="ECO:0007669"/>
    <property type="project" value="TreeGrafter"/>
</dbReference>
<dbReference type="GO" id="GO:0005886">
    <property type="term" value="C:plasma membrane"/>
    <property type="evidence" value="ECO:0007669"/>
    <property type="project" value="UniProtKB-SubCell"/>
</dbReference>